<feature type="domain" description="Terpene synthase N-terminal" evidence="4">
    <location>
        <begin position="104"/>
        <end position="187"/>
    </location>
</feature>
<keyword evidence="3" id="KW-0479">Metal-binding</keyword>
<dbReference type="Proteomes" id="UP000243499">
    <property type="component" value="Chromosome 6"/>
</dbReference>
<dbReference type="SFLD" id="SFLDG01019">
    <property type="entry name" value="Terpene_Cyclase_Like_1_C_Termi"/>
    <property type="match status" value="1"/>
</dbReference>
<feature type="domain" description="Terpene synthase metal-binding" evidence="5">
    <location>
        <begin position="244"/>
        <end position="484"/>
    </location>
</feature>
<gene>
    <name evidence="6" type="ORF">PAHAL_6G029800</name>
</gene>
<dbReference type="Gramene" id="PVH36246">
    <property type="protein sequence ID" value="PVH36246"/>
    <property type="gene ID" value="PAHAL_6G029800"/>
</dbReference>
<dbReference type="InterPro" id="IPR008949">
    <property type="entry name" value="Isoprenoid_synthase_dom_sf"/>
</dbReference>
<dbReference type="SFLD" id="SFLDS00005">
    <property type="entry name" value="Isoprenoid_Synthase_Type_I"/>
    <property type="match status" value="1"/>
</dbReference>
<dbReference type="AlphaFoldDB" id="A0A2T8IF39"/>
<evidence type="ECO:0000259" key="5">
    <source>
        <dbReference type="Pfam" id="PF03936"/>
    </source>
</evidence>
<evidence type="ECO:0000256" key="1">
    <source>
        <dbReference type="ARBA" id="ARBA00001936"/>
    </source>
</evidence>
<dbReference type="CDD" id="cd00684">
    <property type="entry name" value="Terpene_cyclase_plant_C1"/>
    <property type="match status" value="1"/>
</dbReference>
<accession>A0A2T8IF39</accession>
<organism evidence="6">
    <name type="scientific">Panicum hallii</name>
    <dbReference type="NCBI Taxonomy" id="206008"/>
    <lineage>
        <taxon>Eukaryota</taxon>
        <taxon>Viridiplantae</taxon>
        <taxon>Streptophyta</taxon>
        <taxon>Embryophyta</taxon>
        <taxon>Tracheophyta</taxon>
        <taxon>Spermatophyta</taxon>
        <taxon>Magnoliopsida</taxon>
        <taxon>Liliopsida</taxon>
        <taxon>Poales</taxon>
        <taxon>Poaceae</taxon>
        <taxon>PACMAD clade</taxon>
        <taxon>Panicoideae</taxon>
        <taxon>Panicodae</taxon>
        <taxon>Paniceae</taxon>
        <taxon>Panicinae</taxon>
        <taxon>Panicum</taxon>
        <taxon>Panicum sect. Panicum</taxon>
    </lineage>
</organism>
<proteinExistence type="predicted"/>
<evidence type="ECO:0000256" key="3">
    <source>
        <dbReference type="ARBA" id="ARBA00022723"/>
    </source>
</evidence>
<dbReference type="EMBL" id="CM008051">
    <property type="protein sequence ID" value="PVH36246.1"/>
    <property type="molecule type" value="Genomic_DNA"/>
</dbReference>
<comment type="cofactor">
    <cofactor evidence="2">
        <name>Mg(2+)</name>
        <dbReference type="ChEBI" id="CHEBI:18420"/>
    </cofactor>
</comment>
<dbReference type="Gene3D" id="1.10.600.10">
    <property type="entry name" value="Farnesyl Diphosphate Synthase"/>
    <property type="match status" value="1"/>
</dbReference>
<dbReference type="GO" id="GO:0010333">
    <property type="term" value="F:terpene synthase activity"/>
    <property type="evidence" value="ECO:0007669"/>
    <property type="project" value="InterPro"/>
</dbReference>
<sequence>MACCSPAAPAIPLAAAEQDCRRRYAPSVWGDFFITYQPCTLEELHSMQEKARAMKKEVRRTLLAAADASGDDGLVRKLELVDALQRLGVDYHYEEEIDALLRAVFYLLRKHGCAVSSDVFVKFRDEQGNISSDDVNTLITLYDAAHMRVHGEDILDSIITFNKSRLQSLIMETDLEPALREEVRVTLETTRFRRVERVEARRFISAYEKKAARDDTLLEFAKLDYNIVQVVYCNELKELTVWWKDLRSRVDLTFSRDRLVEMHFWMMGIVYEPLYSYARITLTKQVLLFVALLDDIYDNYSSTEESDIFTTALERWDEKAAEQIPEYLRPFYRNVVCNTDMVVQELKLQNNKHAEVVREMALHVAKSYRAEVTWRDEHYIPADVDEHLQISLGSIAAMQTVVLTFVSLGDVTTREAIDWALTYPKIVRGLTVIARIMNDIMSHEREQASDHMASTVQTCMKQYGVTVEEAIEKLKVILEKAWMDMVQECLDQKYPMALLEKVVSFAQSIDFFYKSEDLYTLPCNLKDTLTSIYAKFVV</sequence>
<evidence type="ECO:0008006" key="7">
    <source>
        <dbReference type="Google" id="ProtNLM"/>
    </source>
</evidence>
<dbReference type="PANTHER" id="PTHR31225:SF220">
    <property type="entry name" value="TERPENE SYNTHASE"/>
    <property type="match status" value="1"/>
</dbReference>
<evidence type="ECO:0000256" key="2">
    <source>
        <dbReference type="ARBA" id="ARBA00001946"/>
    </source>
</evidence>
<dbReference type="InterPro" id="IPR044814">
    <property type="entry name" value="Terpene_cyclase_plant_C1"/>
</dbReference>
<dbReference type="InterPro" id="IPR034741">
    <property type="entry name" value="Terpene_cyclase-like_1_C"/>
</dbReference>
<comment type="cofactor">
    <cofactor evidence="1">
        <name>Mn(2+)</name>
        <dbReference type="ChEBI" id="CHEBI:29035"/>
    </cofactor>
</comment>
<dbReference type="InterPro" id="IPR005630">
    <property type="entry name" value="Terpene_synthase_metal-bd"/>
</dbReference>
<dbReference type="Pfam" id="PF01397">
    <property type="entry name" value="Terpene_synth"/>
    <property type="match status" value="1"/>
</dbReference>
<evidence type="ECO:0000313" key="6">
    <source>
        <dbReference type="EMBL" id="PVH36246.1"/>
    </source>
</evidence>
<dbReference type="InterPro" id="IPR008930">
    <property type="entry name" value="Terpenoid_cyclase/PrenylTrfase"/>
</dbReference>
<protein>
    <recommendedName>
        <fullName evidence="7">Terpene synthase</fullName>
    </recommendedName>
</protein>
<dbReference type="InterPro" id="IPR001906">
    <property type="entry name" value="Terpene_synth_N"/>
</dbReference>
<reference evidence="6" key="1">
    <citation type="submission" date="2018-04" db="EMBL/GenBank/DDBJ databases">
        <title>WGS assembly of Panicum hallii.</title>
        <authorList>
            <person name="Lovell J."/>
            <person name="Jenkins J."/>
            <person name="Lowry D."/>
            <person name="Mamidi S."/>
            <person name="Sreedasyam A."/>
            <person name="Weng X."/>
            <person name="Barry K."/>
            <person name="Bonette J."/>
            <person name="Campitelli B."/>
            <person name="Daum C."/>
            <person name="Gordon S."/>
            <person name="Gould B."/>
            <person name="Lipzen A."/>
            <person name="Macqueen A."/>
            <person name="Palacio-Mejia J."/>
            <person name="Plott C."/>
            <person name="Shakirov E."/>
            <person name="Shu S."/>
            <person name="Yoshinaga Y."/>
            <person name="Zane M."/>
            <person name="Rokhsar D."/>
            <person name="Grimwood J."/>
            <person name="Schmutz J."/>
            <person name="Juenger T."/>
        </authorList>
    </citation>
    <scope>NUCLEOTIDE SEQUENCE [LARGE SCALE GENOMIC DNA]</scope>
    <source>
        <strain evidence="6">FIL2</strain>
    </source>
</reference>
<name>A0A2T8IF39_9POAL</name>
<dbReference type="InterPro" id="IPR050148">
    <property type="entry name" value="Terpene_synthase-like"/>
</dbReference>
<dbReference type="Gene3D" id="1.50.10.130">
    <property type="entry name" value="Terpene synthase, N-terminal domain"/>
    <property type="match status" value="1"/>
</dbReference>
<dbReference type="SUPFAM" id="SSF48239">
    <property type="entry name" value="Terpenoid cyclases/Protein prenyltransferases"/>
    <property type="match status" value="1"/>
</dbReference>
<dbReference type="InterPro" id="IPR036965">
    <property type="entry name" value="Terpene_synth_N_sf"/>
</dbReference>
<dbReference type="PANTHER" id="PTHR31225">
    <property type="entry name" value="OS04G0344100 PROTEIN-RELATED"/>
    <property type="match status" value="1"/>
</dbReference>
<dbReference type="GO" id="GO:0016102">
    <property type="term" value="P:diterpenoid biosynthetic process"/>
    <property type="evidence" value="ECO:0007669"/>
    <property type="project" value="InterPro"/>
</dbReference>
<dbReference type="Pfam" id="PF03936">
    <property type="entry name" value="Terpene_synth_C"/>
    <property type="match status" value="1"/>
</dbReference>
<dbReference type="GO" id="GO:0000287">
    <property type="term" value="F:magnesium ion binding"/>
    <property type="evidence" value="ECO:0007669"/>
    <property type="project" value="InterPro"/>
</dbReference>
<evidence type="ECO:0000259" key="4">
    <source>
        <dbReference type="Pfam" id="PF01397"/>
    </source>
</evidence>
<dbReference type="SUPFAM" id="SSF48576">
    <property type="entry name" value="Terpenoid synthases"/>
    <property type="match status" value="1"/>
</dbReference>